<accession>A0A917MVM7</accession>
<organism evidence="7 8">
    <name type="scientific">Rothia aerolata</name>
    <dbReference type="NCBI Taxonomy" id="1812262"/>
    <lineage>
        <taxon>Bacteria</taxon>
        <taxon>Bacillati</taxon>
        <taxon>Actinomycetota</taxon>
        <taxon>Actinomycetes</taxon>
        <taxon>Micrococcales</taxon>
        <taxon>Micrococcaceae</taxon>
        <taxon>Rothia</taxon>
    </lineage>
</organism>
<dbReference type="GO" id="GO:0004497">
    <property type="term" value="F:monooxygenase activity"/>
    <property type="evidence" value="ECO:0007669"/>
    <property type="project" value="UniProtKB-KW"/>
</dbReference>
<evidence type="ECO:0000256" key="1">
    <source>
        <dbReference type="ARBA" id="ARBA00001974"/>
    </source>
</evidence>
<reference evidence="7 8" key="1">
    <citation type="journal article" date="2014" name="Int. J. Syst. Evol. Microbiol.">
        <title>Complete genome sequence of Corynebacterium casei LMG S-19264T (=DSM 44701T), isolated from a smear-ripened cheese.</title>
        <authorList>
            <consortium name="US DOE Joint Genome Institute (JGI-PGF)"/>
            <person name="Walter F."/>
            <person name="Albersmeier A."/>
            <person name="Kalinowski J."/>
            <person name="Ruckert C."/>
        </authorList>
    </citation>
    <scope>NUCLEOTIDE SEQUENCE [LARGE SCALE GENOMIC DNA]</scope>
    <source>
        <strain evidence="7 8">CCM 8669</strain>
    </source>
</reference>
<keyword evidence="5" id="KW-0503">Monooxygenase</keyword>
<proteinExistence type="predicted"/>
<evidence type="ECO:0000256" key="5">
    <source>
        <dbReference type="ARBA" id="ARBA00023033"/>
    </source>
</evidence>
<keyword evidence="4" id="KW-0560">Oxidoreductase</keyword>
<keyword evidence="3" id="KW-0274">FAD</keyword>
<dbReference type="EMBL" id="BMDC01000002">
    <property type="protein sequence ID" value="GGH63357.1"/>
    <property type="molecule type" value="Genomic_DNA"/>
</dbReference>
<dbReference type="GO" id="GO:0071949">
    <property type="term" value="F:FAD binding"/>
    <property type="evidence" value="ECO:0007669"/>
    <property type="project" value="InterPro"/>
</dbReference>
<dbReference type="RefSeq" id="WP_188359705.1">
    <property type="nucleotide sequence ID" value="NZ_BMDC01000002.1"/>
</dbReference>
<evidence type="ECO:0000256" key="4">
    <source>
        <dbReference type="ARBA" id="ARBA00023002"/>
    </source>
</evidence>
<name>A0A917MVM7_9MICC</name>
<evidence type="ECO:0000256" key="3">
    <source>
        <dbReference type="ARBA" id="ARBA00022827"/>
    </source>
</evidence>
<evidence type="ECO:0000313" key="8">
    <source>
        <dbReference type="Proteomes" id="UP000600171"/>
    </source>
</evidence>
<evidence type="ECO:0000313" key="7">
    <source>
        <dbReference type="EMBL" id="GGH63357.1"/>
    </source>
</evidence>
<keyword evidence="8" id="KW-1185">Reference proteome</keyword>
<dbReference type="InterPro" id="IPR050493">
    <property type="entry name" value="FAD-dep_Monooxygenase_BioMet"/>
</dbReference>
<sequence length="434" mass="48644">MNQKSLHGQKIAISGGGIGGAAAALALALRGAEVTLFERAKVFKEVGAGLQIGPHGWKMLDKWGVSQRITDLGFQPKDMIFRDAVDGSDLVTLTFDEEFENRYGGKYIVIHRSDLLTTLIEAARENGATLHNGIKVEDTFNEESGTGVELSLSTGDIFKADVFLAFDGVHSVQRAKMHGDKPVPSSYVAYRGTSSLVEDEEMKGLKSVIGYIGPHCHFIQYPLRGGNLLNQVAVFESKRYLDGLKIGNVPEDWGNNEELDSAYDHCTDFIQSRLPLMWRDKWWQMADLEAVDTWVNGRIILLGDAAHAPLQYLASGAVMAMEDAECVAQYAEDFVRAHGAVDWDRVLLEVETERVNRCRRVQNLGRFWGEIWHVDGAARLLRNELFRNAENNWYRYVDWLWGYDVTDRTYVQDPSKGDLPEGLEDYRYALAGTG</sequence>
<comment type="caution">
    <text evidence="7">The sequence shown here is derived from an EMBL/GenBank/DDBJ whole genome shotgun (WGS) entry which is preliminary data.</text>
</comment>
<dbReference type="Proteomes" id="UP000600171">
    <property type="component" value="Unassembled WGS sequence"/>
</dbReference>
<comment type="cofactor">
    <cofactor evidence="1">
        <name>FAD</name>
        <dbReference type="ChEBI" id="CHEBI:57692"/>
    </cofactor>
</comment>
<dbReference type="Gene3D" id="3.50.50.60">
    <property type="entry name" value="FAD/NAD(P)-binding domain"/>
    <property type="match status" value="1"/>
</dbReference>
<dbReference type="AlphaFoldDB" id="A0A917MVM7"/>
<keyword evidence="2" id="KW-0285">Flavoprotein</keyword>
<dbReference type="SUPFAM" id="SSF54373">
    <property type="entry name" value="FAD-linked reductases, C-terminal domain"/>
    <property type="match status" value="1"/>
</dbReference>
<dbReference type="SUPFAM" id="SSF51905">
    <property type="entry name" value="FAD/NAD(P)-binding domain"/>
    <property type="match status" value="1"/>
</dbReference>
<dbReference type="PRINTS" id="PR00420">
    <property type="entry name" value="RNGMNOXGNASE"/>
</dbReference>
<protein>
    <submittedName>
        <fullName evidence="7">3-hydroxybenzoate 6-hydroxylase</fullName>
    </submittedName>
</protein>
<dbReference type="PANTHER" id="PTHR13789">
    <property type="entry name" value="MONOOXYGENASE"/>
    <property type="match status" value="1"/>
</dbReference>
<evidence type="ECO:0000259" key="6">
    <source>
        <dbReference type="Pfam" id="PF01494"/>
    </source>
</evidence>
<feature type="domain" description="FAD-binding" evidence="6">
    <location>
        <begin position="11"/>
        <end position="327"/>
    </location>
</feature>
<evidence type="ECO:0000256" key="2">
    <source>
        <dbReference type="ARBA" id="ARBA00022630"/>
    </source>
</evidence>
<dbReference type="PANTHER" id="PTHR13789:SF318">
    <property type="entry name" value="GERANYLGERANYL DIPHOSPHATE REDUCTASE"/>
    <property type="match status" value="1"/>
</dbReference>
<dbReference type="InterPro" id="IPR002938">
    <property type="entry name" value="FAD-bd"/>
</dbReference>
<dbReference type="InterPro" id="IPR036188">
    <property type="entry name" value="FAD/NAD-bd_sf"/>
</dbReference>
<dbReference type="Pfam" id="PF01494">
    <property type="entry name" value="FAD_binding_3"/>
    <property type="match status" value="1"/>
</dbReference>
<gene>
    <name evidence="7" type="ORF">GCM10007359_14550</name>
</gene>